<dbReference type="EMBL" id="CAJNOL010002693">
    <property type="protein sequence ID" value="CAF1522850.1"/>
    <property type="molecule type" value="Genomic_DNA"/>
</dbReference>
<dbReference type="OrthoDB" id="10071665at2759"/>
<dbReference type="Proteomes" id="UP000663870">
    <property type="component" value="Unassembled WGS sequence"/>
</dbReference>
<dbReference type="GO" id="GO:0003899">
    <property type="term" value="F:DNA-directed RNA polymerase activity"/>
    <property type="evidence" value="ECO:0007669"/>
    <property type="project" value="UniProtKB-EC"/>
</dbReference>
<proteinExistence type="inferred from homology"/>
<evidence type="ECO:0000313" key="9">
    <source>
        <dbReference type="EMBL" id="CAF1234162.1"/>
    </source>
</evidence>
<evidence type="ECO:0000313" key="14">
    <source>
        <dbReference type="EMBL" id="CAF1522850.1"/>
    </source>
</evidence>
<dbReference type="EMBL" id="CAJNOH010001601">
    <property type="protein sequence ID" value="CAF1234162.1"/>
    <property type="molecule type" value="Genomic_DNA"/>
</dbReference>
<name>A0A814ZAQ1_9BILA</name>
<dbReference type="Proteomes" id="UP000663854">
    <property type="component" value="Unassembled WGS sequence"/>
</dbReference>
<dbReference type="PANTHER" id="PTHR19376:SF11">
    <property type="entry name" value="DNA-DIRECTED RNA POLYMERASE I SUBUNIT RPA1"/>
    <property type="match status" value="1"/>
</dbReference>
<evidence type="ECO:0000313" key="10">
    <source>
        <dbReference type="EMBL" id="CAF1240519.1"/>
    </source>
</evidence>
<protein>
    <recommendedName>
        <fullName evidence="2">DNA-directed RNA polymerase</fullName>
        <ecNumber evidence="2">2.7.7.6</ecNumber>
    </recommendedName>
</protein>
<evidence type="ECO:0000256" key="3">
    <source>
        <dbReference type="ARBA" id="ARBA00022478"/>
    </source>
</evidence>
<dbReference type="AlphaFoldDB" id="A0A814ZAQ1"/>
<dbReference type="EMBL" id="CAJNOL010002608">
    <property type="protein sequence ID" value="CAF1515959.1"/>
    <property type="molecule type" value="Genomic_DNA"/>
</dbReference>
<dbReference type="EMBL" id="CAJOAX010009623">
    <property type="protein sequence ID" value="CAF4059786.1"/>
    <property type="molecule type" value="Genomic_DNA"/>
</dbReference>
<dbReference type="InterPro" id="IPR045867">
    <property type="entry name" value="DNA-dir_RpoC_beta_prime"/>
</dbReference>
<dbReference type="Pfam" id="PF04998">
    <property type="entry name" value="RNA_pol_Rpb1_5"/>
    <property type="match status" value="1"/>
</dbReference>
<dbReference type="GO" id="GO:0003677">
    <property type="term" value="F:DNA binding"/>
    <property type="evidence" value="ECO:0007669"/>
    <property type="project" value="InterPro"/>
</dbReference>
<dbReference type="Gene3D" id="6.10.250.2940">
    <property type="match status" value="1"/>
</dbReference>
<dbReference type="EMBL" id="CAJNOT010002080">
    <property type="protein sequence ID" value="CAF1282130.1"/>
    <property type="molecule type" value="Genomic_DNA"/>
</dbReference>
<sequence length="178" mass="19925">MKSCPSKSNARNIDLMSNRDVIIRHGHILSGLIDKAHCGSTLVSVVHCYYELYGKRCAADHVLLLSPGVSHRCRLINQCRAQAGQKSLQKTFSLPENSNEQILINEFAKGFCSKSFDERSSVNAMQISCLLGQQELEGLIDRAVKTARIGYLQRCLMKHFECLVVNYDLTVRYSDGSV</sequence>
<dbReference type="InterPro" id="IPR007081">
    <property type="entry name" value="RNA_pol_Rpb1_5"/>
</dbReference>
<evidence type="ECO:0000313" key="12">
    <source>
        <dbReference type="EMBL" id="CAF1334282.1"/>
    </source>
</evidence>
<evidence type="ECO:0000256" key="4">
    <source>
        <dbReference type="ARBA" id="ARBA00022679"/>
    </source>
</evidence>
<evidence type="ECO:0000313" key="17">
    <source>
        <dbReference type="Proteomes" id="UP000663854"/>
    </source>
</evidence>
<evidence type="ECO:0000313" key="8">
    <source>
        <dbReference type="EMBL" id="CAF1203193.1"/>
    </source>
</evidence>
<evidence type="ECO:0000256" key="1">
    <source>
        <dbReference type="ARBA" id="ARBA00006460"/>
    </source>
</evidence>
<evidence type="ECO:0000256" key="6">
    <source>
        <dbReference type="ARBA" id="ARBA00023163"/>
    </source>
</evidence>
<dbReference type="SUPFAM" id="SSF64484">
    <property type="entry name" value="beta and beta-prime subunits of DNA dependent RNA-polymerase"/>
    <property type="match status" value="1"/>
</dbReference>
<evidence type="ECO:0000256" key="2">
    <source>
        <dbReference type="ARBA" id="ARBA00012418"/>
    </source>
</evidence>
<gene>
    <name evidence="15" type="ORF">JBS370_LOCUS17319</name>
    <name evidence="13" type="ORF">JXQ802_LOCUS41279</name>
    <name evidence="14" type="ORF">JXQ802_LOCUS41699</name>
    <name evidence="16" type="ORF">OTI717_LOCUS32085</name>
    <name evidence="9" type="ORF">PYM288_LOCUS26537</name>
    <name evidence="10" type="ORF">PYM288_LOCUS26851</name>
    <name evidence="8" type="ORF">RFH988_LOCUS24720</name>
    <name evidence="12" type="ORF">SEV965_LOCUS27996</name>
    <name evidence="11" type="ORF">ZHD862_LOCUS26990</name>
</gene>
<dbReference type="EMBL" id="CAJNOO010001824">
    <property type="protein sequence ID" value="CAF1203193.1"/>
    <property type="molecule type" value="Genomic_DNA"/>
</dbReference>
<dbReference type="EMBL" id="CAJNOU010002593">
    <property type="protein sequence ID" value="CAF1334282.1"/>
    <property type="molecule type" value="Genomic_DNA"/>
</dbReference>
<dbReference type="GO" id="GO:0006351">
    <property type="term" value="P:DNA-templated transcription"/>
    <property type="evidence" value="ECO:0007669"/>
    <property type="project" value="InterPro"/>
</dbReference>
<keyword evidence="6" id="KW-0804">Transcription</keyword>
<evidence type="ECO:0000256" key="5">
    <source>
        <dbReference type="ARBA" id="ARBA00022695"/>
    </source>
</evidence>
<comment type="similarity">
    <text evidence="1">Belongs to the RNA polymerase beta' chain family.</text>
</comment>
<dbReference type="Proteomes" id="UP000663889">
    <property type="component" value="Unassembled WGS sequence"/>
</dbReference>
<dbReference type="InterPro" id="IPR042102">
    <property type="entry name" value="RNA_pol_Rpb1_3_sf"/>
</dbReference>
<feature type="domain" description="RNA polymerase Rpb1" evidence="7">
    <location>
        <begin position="137"/>
        <end position="177"/>
    </location>
</feature>
<dbReference type="GO" id="GO:0005736">
    <property type="term" value="C:RNA polymerase I complex"/>
    <property type="evidence" value="ECO:0007669"/>
    <property type="project" value="TreeGrafter"/>
</dbReference>
<keyword evidence="3" id="KW-0240">DNA-directed RNA polymerase</keyword>
<organism evidence="10 17">
    <name type="scientific">Rotaria sordida</name>
    <dbReference type="NCBI Taxonomy" id="392033"/>
    <lineage>
        <taxon>Eukaryota</taxon>
        <taxon>Metazoa</taxon>
        <taxon>Spiralia</taxon>
        <taxon>Gnathifera</taxon>
        <taxon>Rotifera</taxon>
        <taxon>Eurotatoria</taxon>
        <taxon>Bdelloidea</taxon>
        <taxon>Philodinida</taxon>
        <taxon>Philodinidae</taxon>
        <taxon>Rotaria</taxon>
    </lineage>
</organism>
<dbReference type="Proteomes" id="UP000663823">
    <property type="component" value="Unassembled WGS sequence"/>
</dbReference>
<dbReference type="PANTHER" id="PTHR19376">
    <property type="entry name" value="DNA-DIRECTED RNA POLYMERASE"/>
    <property type="match status" value="1"/>
</dbReference>
<dbReference type="Proteomes" id="UP000663836">
    <property type="component" value="Unassembled WGS sequence"/>
</dbReference>
<dbReference type="EMBL" id="CAJOBD010001840">
    <property type="protein sequence ID" value="CAF3835399.1"/>
    <property type="molecule type" value="Genomic_DNA"/>
</dbReference>
<dbReference type="Gene3D" id="1.10.274.100">
    <property type="entry name" value="RNA polymerase Rpb1, domain 3"/>
    <property type="match status" value="1"/>
</dbReference>
<evidence type="ECO:0000313" key="18">
    <source>
        <dbReference type="Proteomes" id="UP000663870"/>
    </source>
</evidence>
<dbReference type="Proteomes" id="UP000663864">
    <property type="component" value="Unassembled WGS sequence"/>
</dbReference>
<evidence type="ECO:0000313" key="16">
    <source>
        <dbReference type="EMBL" id="CAF4059786.1"/>
    </source>
</evidence>
<evidence type="ECO:0000313" key="11">
    <source>
        <dbReference type="EMBL" id="CAF1282130.1"/>
    </source>
</evidence>
<keyword evidence="5" id="KW-0548">Nucleotidyltransferase</keyword>
<evidence type="ECO:0000313" key="13">
    <source>
        <dbReference type="EMBL" id="CAF1515959.1"/>
    </source>
</evidence>
<comment type="caution">
    <text evidence="10">The sequence shown here is derived from an EMBL/GenBank/DDBJ whole genome shotgun (WGS) entry which is preliminary data.</text>
</comment>
<evidence type="ECO:0000259" key="7">
    <source>
        <dbReference type="Pfam" id="PF04998"/>
    </source>
</evidence>
<evidence type="ECO:0000313" key="15">
    <source>
        <dbReference type="EMBL" id="CAF3835399.1"/>
    </source>
</evidence>
<dbReference type="Proteomes" id="UP000663882">
    <property type="component" value="Unassembled WGS sequence"/>
</dbReference>
<dbReference type="EMBL" id="CAJNOH010001672">
    <property type="protein sequence ID" value="CAF1240519.1"/>
    <property type="molecule type" value="Genomic_DNA"/>
</dbReference>
<keyword evidence="18" id="KW-1185">Reference proteome</keyword>
<reference evidence="10" key="1">
    <citation type="submission" date="2021-02" db="EMBL/GenBank/DDBJ databases">
        <authorList>
            <person name="Nowell W R."/>
        </authorList>
    </citation>
    <scope>NUCLEOTIDE SEQUENCE</scope>
</reference>
<accession>A0A814ZAQ1</accession>
<keyword evidence="4" id="KW-0808">Transferase</keyword>
<dbReference type="EC" id="2.7.7.6" evidence="2"/>